<keyword evidence="4" id="KW-1185">Reference proteome</keyword>
<dbReference type="Gene3D" id="3.40.47.10">
    <property type="match status" value="2"/>
</dbReference>
<dbReference type="PANTHER" id="PTHR11877">
    <property type="entry name" value="HYDROXYMETHYLGLUTARYL-COA SYNTHASE"/>
    <property type="match status" value="1"/>
</dbReference>
<gene>
    <name evidence="3" type="ORF">C8D87_103778</name>
</gene>
<accession>A0ABX9EE30</accession>
<dbReference type="PANTHER" id="PTHR11877:SF46">
    <property type="entry name" value="TYPE III POLYKETIDE SYNTHASE A"/>
    <property type="match status" value="1"/>
</dbReference>
<evidence type="ECO:0000259" key="2">
    <source>
        <dbReference type="Pfam" id="PF00195"/>
    </source>
</evidence>
<dbReference type="SUPFAM" id="SSF53901">
    <property type="entry name" value="Thiolase-like"/>
    <property type="match status" value="2"/>
</dbReference>
<dbReference type="Proteomes" id="UP000248714">
    <property type="component" value="Unassembled WGS sequence"/>
</dbReference>
<sequence>MPTATPVIRRPVLALPEHEVSLDEVLEHLQREYADNPDLARALRAVRACGVKTRRYSRPLADLAKVSLGERVRWHFDDACDLSEAAARQALDEAGLAPEDVHTLITATSAGYLMPGLDVALVQRLGLPPTVRRMPVLYLGCAAAPHVLGHATEQAARHPGKAVLVTCADLFVPLLHPDDTGLDTMIFRGLMADGAAACVVQTTDDPHGPSVTDTYSYTQPGTADIVGYRLDDDGFHGFNSARLLTTIETLVPRLTDWLGDPPEFVITHPGGPRILRILAAGIPNGPALLQKAHQSLSAHGNMGAPSTMDILARTFDDPPPPGSRGVLIGLGPGVTLTACRTEWH</sequence>
<feature type="domain" description="Chalcone/stilbene synthase N-terminal" evidence="2">
    <location>
        <begin position="65"/>
        <end position="201"/>
    </location>
</feature>
<name>A0ABX9EE30_9PSEU</name>
<evidence type="ECO:0000313" key="3">
    <source>
        <dbReference type="EMBL" id="RAS67439.1"/>
    </source>
</evidence>
<dbReference type="InterPro" id="IPR016039">
    <property type="entry name" value="Thiolase-like"/>
</dbReference>
<organism evidence="3 4">
    <name type="scientific">Lentzea atacamensis</name>
    <dbReference type="NCBI Taxonomy" id="531938"/>
    <lineage>
        <taxon>Bacteria</taxon>
        <taxon>Bacillati</taxon>
        <taxon>Actinomycetota</taxon>
        <taxon>Actinomycetes</taxon>
        <taxon>Pseudonocardiales</taxon>
        <taxon>Pseudonocardiaceae</taxon>
        <taxon>Lentzea</taxon>
    </lineage>
</organism>
<dbReference type="InterPro" id="IPR001099">
    <property type="entry name" value="Chalcone/stilbene_synt_N"/>
</dbReference>
<evidence type="ECO:0000313" key="4">
    <source>
        <dbReference type="Proteomes" id="UP000248714"/>
    </source>
</evidence>
<evidence type="ECO:0000256" key="1">
    <source>
        <dbReference type="ARBA" id="ARBA00022679"/>
    </source>
</evidence>
<dbReference type="PIRSF" id="PIRSF000451">
    <property type="entry name" value="PKS_III"/>
    <property type="match status" value="1"/>
</dbReference>
<dbReference type="EMBL" id="QLTT01000003">
    <property type="protein sequence ID" value="RAS67439.1"/>
    <property type="molecule type" value="Genomic_DNA"/>
</dbReference>
<dbReference type="Pfam" id="PF00195">
    <property type="entry name" value="Chal_sti_synt_N"/>
    <property type="match status" value="1"/>
</dbReference>
<comment type="caution">
    <text evidence="3">The sequence shown here is derived from an EMBL/GenBank/DDBJ whole genome shotgun (WGS) entry which is preliminary data.</text>
</comment>
<reference evidence="3 4" key="1">
    <citation type="submission" date="2018-06" db="EMBL/GenBank/DDBJ databases">
        <title>Genomic Encyclopedia of Type Strains, Phase IV (KMG-IV): sequencing the most valuable type-strain genomes for metagenomic binning, comparative biology and taxonomic classification.</title>
        <authorList>
            <person name="Goeker M."/>
        </authorList>
    </citation>
    <scope>NUCLEOTIDE SEQUENCE [LARGE SCALE GENOMIC DNA]</scope>
    <source>
        <strain evidence="3 4">DSM 45479</strain>
    </source>
</reference>
<protein>
    <submittedName>
        <fullName evidence="3">Alkylresorcinol/alkylpyrone synthase</fullName>
    </submittedName>
</protein>
<dbReference type="RefSeq" id="WP_112227638.1">
    <property type="nucleotide sequence ID" value="NZ_QLTT01000003.1"/>
</dbReference>
<proteinExistence type="predicted"/>
<keyword evidence="1" id="KW-0808">Transferase</keyword>
<dbReference type="InterPro" id="IPR011141">
    <property type="entry name" value="Polyketide_synthase_type-III"/>
</dbReference>